<gene>
    <name evidence="13" type="ORF">B5V51_5433</name>
</gene>
<keyword evidence="3" id="KW-0963">Cytoplasm</keyword>
<dbReference type="Pfam" id="PF03148">
    <property type="entry name" value="Tektin"/>
    <property type="match status" value="1"/>
</dbReference>
<comment type="caution">
    <text evidence="13">The sequence shown here is derived from an EMBL/GenBank/DDBJ whole genome shotgun (WGS) entry which is preliminary data.</text>
</comment>
<dbReference type="GO" id="GO:0005634">
    <property type="term" value="C:nucleus"/>
    <property type="evidence" value="ECO:0007669"/>
    <property type="project" value="TreeGrafter"/>
</dbReference>
<dbReference type="GO" id="GO:0060294">
    <property type="term" value="P:cilium movement involved in cell motility"/>
    <property type="evidence" value="ECO:0007669"/>
    <property type="project" value="UniProtKB-UniRule"/>
</dbReference>
<keyword evidence="5 11" id="KW-0175">Coiled coil</keyword>
<dbReference type="PANTHER" id="PTHR19960">
    <property type="entry name" value="TEKTIN"/>
    <property type="match status" value="1"/>
</dbReference>
<evidence type="ECO:0000256" key="8">
    <source>
        <dbReference type="ARBA" id="ARBA00023273"/>
    </source>
</evidence>
<evidence type="ECO:0000256" key="6">
    <source>
        <dbReference type="ARBA" id="ARBA00023069"/>
    </source>
</evidence>
<keyword evidence="6 10" id="KW-0969">Cilium</keyword>
<comment type="similarity">
    <text evidence="2 10">Belongs to the tektin family.</text>
</comment>
<evidence type="ECO:0000256" key="1">
    <source>
        <dbReference type="ARBA" id="ARBA00004611"/>
    </source>
</evidence>
<dbReference type="InterPro" id="IPR000435">
    <property type="entry name" value="Tektins"/>
</dbReference>
<feature type="coiled-coil region" evidence="11">
    <location>
        <begin position="123"/>
        <end position="150"/>
    </location>
</feature>
<dbReference type="AlphaFoldDB" id="A0A2A4JA11"/>
<dbReference type="EMBL" id="NWSH01002456">
    <property type="protein sequence ID" value="PCG68262.1"/>
    <property type="molecule type" value="Genomic_DNA"/>
</dbReference>
<feature type="coiled-coil region" evidence="11">
    <location>
        <begin position="269"/>
        <end position="303"/>
    </location>
</feature>
<sequence length="465" mass="53407">MFAEPCYLGSFGLEDLRLLNDKLNAEVVEQVNDTQELVMLNNFAHESNEYQFKKCLQDRISDIASWRWVLEDLTKRLTEASGALQYELNALRVVVTRLQNEIEVHSKDGSRPGILSPLSDSVEEAILQEYEFLRDQKKNFEKMIKVVEAQTAAIDKTKKRIAADVLHKERALSVEEACGKVTAAAAQDRDRGEFVQRRCKKKRRASPVTRWERRCVSLKTAGLRALSNAIITRQQVRGARVHLSITAQAYAARVDAALRRRLNINKVKLQDIYWQKEEAIRDYKALEEELTATEQNLLETMDQERIVGIRLADRAQRPPGEHIKDEVDKKLREELGRLRNFIIQLRNNHNRITNLQHHLTECMARVDCCAEDILRVVRLDDNRIVQRLGEAPTELPQPPRMPPNIPPCKTPIPSQTTPVCPDSCACKPDYDESETDLQGTRGHEASLQSIQEEDEDYDDDYPFDD</sequence>
<dbReference type="InterPro" id="IPR048256">
    <property type="entry name" value="Tektin-like"/>
</dbReference>
<evidence type="ECO:0000256" key="3">
    <source>
        <dbReference type="ARBA" id="ARBA00022490"/>
    </source>
</evidence>
<evidence type="ECO:0000256" key="4">
    <source>
        <dbReference type="ARBA" id="ARBA00022846"/>
    </source>
</evidence>
<protein>
    <recommendedName>
        <fullName evidence="10">Tektin</fullName>
    </recommendedName>
</protein>
<name>A0A2A4JA11_HELVI</name>
<evidence type="ECO:0000256" key="11">
    <source>
        <dbReference type="SAM" id="Coils"/>
    </source>
</evidence>
<feature type="compositionally biased region" description="Acidic residues" evidence="12">
    <location>
        <begin position="451"/>
        <end position="465"/>
    </location>
</feature>
<evidence type="ECO:0000256" key="7">
    <source>
        <dbReference type="ARBA" id="ARBA00023212"/>
    </source>
</evidence>
<evidence type="ECO:0000256" key="2">
    <source>
        <dbReference type="ARBA" id="ARBA00007209"/>
    </source>
</evidence>
<dbReference type="GO" id="GO:0015630">
    <property type="term" value="C:microtubule cytoskeleton"/>
    <property type="evidence" value="ECO:0007669"/>
    <property type="project" value="UniProtKB-UniRule"/>
</dbReference>
<dbReference type="GO" id="GO:0005930">
    <property type="term" value="C:axoneme"/>
    <property type="evidence" value="ECO:0007669"/>
    <property type="project" value="UniProtKB-SubCell"/>
</dbReference>
<reference evidence="13" key="1">
    <citation type="submission" date="2017-09" db="EMBL/GenBank/DDBJ databases">
        <title>Contemporary evolution of a Lepidopteran species, Heliothis virescens, in response to modern agricultural practices.</title>
        <authorList>
            <person name="Fritz M.L."/>
            <person name="Deyonke A.M."/>
            <person name="Papanicolaou A."/>
            <person name="Micinski S."/>
            <person name="Westbrook J."/>
            <person name="Gould F."/>
        </authorList>
    </citation>
    <scope>NUCLEOTIDE SEQUENCE [LARGE SCALE GENOMIC DNA]</scope>
    <source>
        <strain evidence="13">HvINT-</strain>
        <tissue evidence="13">Whole body</tissue>
    </source>
</reference>
<evidence type="ECO:0000256" key="12">
    <source>
        <dbReference type="SAM" id="MobiDB-lite"/>
    </source>
</evidence>
<organism evidence="13">
    <name type="scientific">Heliothis virescens</name>
    <name type="common">Tobacco budworm moth</name>
    <dbReference type="NCBI Taxonomy" id="7102"/>
    <lineage>
        <taxon>Eukaryota</taxon>
        <taxon>Metazoa</taxon>
        <taxon>Ecdysozoa</taxon>
        <taxon>Arthropoda</taxon>
        <taxon>Hexapoda</taxon>
        <taxon>Insecta</taxon>
        <taxon>Pterygota</taxon>
        <taxon>Neoptera</taxon>
        <taxon>Endopterygota</taxon>
        <taxon>Lepidoptera</taxon>
        <taxon>Glossata</taxon>
        <taxon>Ditrysia</taxon>
        <taxon>Noctuoidea</taxon>
        <taxon>Noctuidae</taxon>
        <taxon>Heliothinae</taxon>
        <taxon>Heliothis</taxon>
    </lineage>
</organism>
<dbReference type="PANTHER" id="PTHR19960:SF25">
    <property type="entry name" value="TEKTIN-1"/>
    <property type="match status" value="1"/>
</dbReference>
<evidence type="ECO:0000256" key="10">
    <source>
        <dbReference type="RuleBase" id="RU367040"/>
    </source>
</evidence>
<evidence type="ECO:0000256" key="9">
    <source>
        <dbReference type="ARBA" id="ARBA00045224"/>
    </source>
</evidence>
<accession>A0A2A4JA11</accession>
<comment type="subcellular location">
    <subcellularLocation>
        <location evidence="10">Cytoplasm</location>
        <location evidence="10">Cytoskeleton</location>
        <location evidence="10">Cilium axoneme</location>
    </subcellularLocation>
    <subcellularLocation>
        <location evidence="1">Cytoplasm</location>
        <location evidence="1">Cytoskeleton</location>
        <location evidence="1">Flagellum axoneme</location>
    </subcellularLocation>
</comment>
<proteinExistence type="inferred from homology"/>
<keyword evidence="8 10" id="KW-0966">Cell projection</keyword>
<evidence type="ECO:0000256" key="5">
    <source>
        <dbReference type="ARBA" id="ARBA00023054"/>
    </source>
</evidence>
<dbReference type="GO" id="GO:0060271">
    <property type="term" value="P:cilium assembly"/>
    <property type="evidence" value="ECO:0007669"/>
    <property type="project" value="UniProtKB-UniRule"/>
</dbReference>
<comment type="function">
    <text evidence="9">Microtubule inner protein (MIP) part of the dynein-decorated doublet microtubules (DMTs) in cilia and flagellar axoneme. Forms filamentous polymers in the walls of ciliary and flagellar microtubules.</text>
</comment>
<evidence type="ECO:0000313" key="13">
    <source>
        <dbReference type="EMBL" id="PCG68262.1"/>
    </source>
</evidence>
<feature type="compositionally biased region" description="Pro residues" evidence="12">
    <location>
        <begin position="395"/>
        <end position="410"/>
    </location>
</feature>
<feature type="region of interest" description="Disordered" evidence="12">
    <location>
        <begin position="390"/>
        <end position="465"/>
    </location>
</feature>
<keyword evidence="7" id="KW-0206">Cytoskeleton</keyword>
<keyword evidence="4 10" id="KW-0282">Flagellum</keyword>